<feature type="domain" description="DUF302" evidence="1">
    <location>
        <begin position="34"/>
        <end position="97"/>
    </location>
</feature>
<evidence type="ECO:0000313" key="2">
    <source>
        <dbReference type="EMBL" id="VVC75622.1"/>
    </source>
</evidence>
<dbReference type="Pfam" id="PF03625">
    <property type="entry name" value="DUF302"/>
    <property type="match status" value="1"/>
</dbReference>
<reference evidence="2 3" key="1">
    <citation type="submission" date="2019-08" db="EMBL/GenBank/DDBJ databases">
        <authorList>
            <person name="Guy L."/>
        </authorList>
    </citation>
    <scope>NUCLEOTIDE SEQUENCE [LARGE SCALE GENOMIC DNA]</scope>
    <source>
        <strain evidence="2 3">SGT-108</strain>
    </source>
</reference>
<evidence type="ECO:0000313" key="3">
    <source>
        <dbReference type="Proteomes" id="UP000324194"/>
    </source>
</evidence>
<dbReference type="KEGG" id="asip:AQUSIP_09120"/>
<organism evidence="2 3">
    <name type="scientific">Aquicella siphonis</name>
    <dbReference type="NCBI Taxonomy" id="254247"/>
    <lineage>
        <taxon>Bacteria</taxon>
        <taxon>Pseudomonadati</taxon>
        <taxon>Pseudomonadota</taxon>
        <taxon>Gammaproteobacteria</taxon>
        <taxon>Legionellales</taxon>
        <taxon>Coxiellaceae</taxon>
        <taxon>Aquicella</taxon>
    </lineage>
</organism>
<dbReference type="PIRSF" id="PIRSF021774">
    <property type="entry name" value="UCP021774"/>
    <property type="match status" value="1"/>
</dbReference>
<dbReference type="InterPro" id="IPR016796">
    <property type="entry name" value="UCP021774"/>
</dbReference>
<dbReference type="OrthoDB" id="9791067at2"/>
<dbReference type="PANTHER" id="PTHR38342:SF1">
    <property type="entry name" value="SLR5037 PROTEIN"/>
    <property type="match status" value="1"/>
</dbReference>
<dbReference type="AlphaFoldDB" id="A0A5E4PGL9"/>
<keyword evidence="3" id="KW-1185">Reference proteome</keyword>
<dbReference type="EMBL" id="LR699119">
    <property type="protein sequence ID" value="VVC75622.1"/>
    <property type="molecule type" value="Genomic_DNA"/>
</dbReference>
<gene>
    <name evidence="2" type="ORF">AQUSIP_09120</name>
</gene>
<dbReference type="InterPro" id="IPR035923">
    <property type="entry name" value="TT1751-like_sf"/>
</dbReference>
<dbReference type="RefSeq" id="WP_148338914.1">
    <property type="nucleotide sequence ID" value="NZ_LR699119.1"/>
</dbReference>
<dbReference type="CDD" id="cd14797">
    <property type="entry name" value="DUF302"/>
    <property type="match status" value="1"/>
</dbReference>
<sequence>MYGLHVTLYDSFDNAVASTINALKAEGFGVLTEIDVKATLKQKLNIDKPPYLILGACNPVLAHQALEIDPDIGLLLPCNVVIREENDKSITVSILDPDALMSLTDKPEIRQIARSARERLERVQASLQKSS</sequence>
<dbReference type="Proteomes" id="UP000324194">
    <property type="component" value="Chromosome 1"/>
</dbReference>
<protein>
    <recommendedName>
        <fullName evidence="1">DUF302 domain-containing protein</fullName>
    </recommendedName>
</protein>
<dbReference type="SUPFAM" id="SSF103247">
    <property type="entry name" value="TT1751-like"/>
    <property type="match status" value="1"/>
</dbReference>
<name>A0A5E4PGL9_9COXI</name>
<accession>A0A5E4PGL9</accession>
<dbReference type="Gene3D" id="3.30.310.70">
    <property type="entry name" value="TT1751-like domain"/>
    <property type="match status" value="1"/>
</dbReference>
<evidence type="ECO:0000259" key="1">
    <source>
        <dbReference type="Pfam" id="PF03625"/>
    </source>
</evidence>
<dbReference type="InterPro" id="IPR005180">
    <property type="entry name" value="DUF302"/>
</dbReference>
<dbReference type="PANTHER" id="PTHR38342">
    <property type="entry name" value="SLR5037 PROTEIN"/>
    <property type="match status" value="1"/>
</dbReference>
<proteinExistence type="predicted"/>